<accession>A0A3N6MMA6</accession>
<proteinExistence type="predicted"/>
<reference evidence="1 2" key="1">
    <citation type="submission" date="2018-10" db="EMBL/GenBank/DDBJ databases">
        <title>Natrarchaeobius chitinivorans gen. nov., sp. nov., and Natrarchaeobius haloalkaliphilus sp. nov., alkaliphilic, chitin-utilizing haloarchaea from hypersaline alkaline lakes.</title>
        <authorList>
            <person name="Sorokin D.Y."/>
            <person name="Elcheninov A.G."/>
            <person name="Kostrikina N.A."/>
            <person name="Bale N.J."/>
            <person name="Sinninghe Damste J.S."/>
            <person name="Khijniak T.V."/>
            <person name="Kublanov I.V."/>
            <person name="Toshchakov S.V."/>
        </authorList>
    </citation>
    <scope>NUCLEOTIDE SEQUENCE [LARGE SCALE GENOMIC DNA]</scope>
    <source>
        <strain evidence="1 2">AArcht7</strain>
    </source>
</reference>
<sequence>MDNDFITEGLESNRYLKAYHLVTRFESAINEELEAMSRAVRETHPTLFDPDEKPTVRGYDSQTLRTLRTEADMTKEDEEGNSLTINVGLEWVKHTEQPQGEPTVTEDTLCYVLYKIKYGSERVFETVKEATREDDRWTEIRFGEEQYDAPPKVAPGIVYRPVEVGQDVSDGLTLLGDHFTEVYAPKLKG</sequence>
<protein>
    <submittedName>
        <fullName evidence="1">Uncharacterized protein</fullName>
    </submittedName>
</protein>
<evidence type="ECO:0000313" key="1">
    <source>
        <dbReference type="EMBL" id="RQG95566.1"/>
    </source>
</evidence>
<dbReference type="Proteomes" id="UP000281431">
    <property type="component" value="Unassembled WGS sequence"/>
</dbReference>
<dbReference type="AlphaFoldDB" id="A0A3N6MMA6"/>
<dbReference type="EMBL" id="REFZ01000033">
    <property type="protein sequence ID" value="RQG95566.1"/>
    <property type="molecule type" value="Genomic_DNA"/>
</dbReference>
<organism evidence="1 2">
    <name type="scientific">Natrarchaeobius chitinivorans</name>
    <dbReference type="NCBI Taxonomy" id="1679083"/>
    <lineage>
        <taxon>Archaea</taxon>
        <taxon>Methanobacteriati</taxon>
        <taxon>Methanobacteriota</taxon>
        <taxon>Stenosarchaea group</taxon>
        <taxon>Halobacteria</taxon>
        <taxon>Halobacteriales</taxon>
        <taxon>Natrialbaceae</taxon>
        <taxon>Natrarchaeobius</taxon>
    </lineage>
</organism>
<evidence type="ECO:0000313" key="2">
    <source>
        <dbReference type="Proteomes" id="UP000281431"/>
    </source>
</evidence>
<name>A0A3N6MMA6_NATCH</name>
<keyword evidence="2" id="KW-1185">Reference proteome</keyword>
<dbReference type="OrthoDB" id="305063at2157"/>
<gene>
    <name evidence="1" type="ORF">EA472_21600</name>
</gene>
<comment type="caution">
    <text evidence="1">The sequence shown here is derived from an EMBL/GenBank/DDBJ whole genome shotgun (WGS) entry which is preliminary data.</text>
</comment>